<evidence type="ECO:0000313" key="3">
    <source>
        <dbReference type="Proteomes" id="UP001438707"/>
    </source>
</evidence>
<feature type="region of interest" description="Disordered" evidence="1">
    <location>
        <begin position="188"/>
        <end position="267"/>
    </location>
</feature>
<organism evidence="2 3">
    <name type="scientific">Apatococcus lobatus</name>
    <dbReference type="NCBI Taxonomy" id="904363"/>
    <lineage>
        <taxon>Eukaryota</taxon>
        <taxon>Viridiplantae</taxon>
        <taxon>Chlorophyta</taxon>
        <taxon>core chlorophytes</taxon>
        <taxon>Trebouxiophyceae</taxon>
        <taxon>Chlorellales</taxon>
        <taxon>Chlorellaceae</taxon>
        <taxon>Apatococcus</taxon>
    </lineage>
</organism>
<reference evidence="2 3" key="1">
    <citation type="journal article" date="2024" name="Nat. Commun.">
        <title>Phylogenomics reveals the evolutionary origins of lichenization in chlorophyte algae.</title>
        <authorList>
            <person name="Puginier C."/>
            <person name="Libourel C."/>
            <person name="Otte J."/>
            <person name="Skaloud P."/>
            <person name="Haon M."/>
            <person name="Grisel S."/>
            <person name="Petersen M."/>
            <person name="Berrin J.G."/>
            <person name="Delaux P.M."/>
            <person name="Dal Grande F."/>
            <person name="Keller J."/>
        </authorList>
    </citation>
    <scope>NUCLEOTIDE SEQUENCE [LARGE SCALE GENOMIC DNA]</scope>
    <source>
        <strain evidence="2 3">SAG 2145</strain>
    </source>
</reference>
<keyword evidence="3" id="KW-1185">Reference proteome</keyword>
<feature type="compositionally biased region" description="Acidic residues" evidence="1">
    <location>
        <begin position="15"/>
        <end position="41"/>
    </location>
</feature>
<evidence type="ECO:0000313" key="2">
    <source>
        <dbReference type="EMBL" id="KAK9826296.1"/>
    </source>
</evidence>
<sequence>MFKRRDWTDLHGTEEGQDEAEDSASSSDEEVSEAEQSDLEDQNQAGLNEASTGRLEDLSEDDFDEAGSSDPEGDRGASEDESDGSAELEALLRDWLSADDPTKLKGEALTCRLCSDVLILNAVNLRQHLQSKRHKKALKQLPESAVLLDQICLAGDVSDPEEEGETFTERLDRLRKLDAQPSAAIEAGAAAVPASNRSRKRLRKQKAASAVIKATQPSKRLGKRQRQALKDQKLIQQAQPASPNGKAQPSAASGPIRKQRKQNRMSA</sequence>
<feature type="compositionally biased region" description="Acidic residues" evidence="1">
    <location>
        <begin position="58"/>
        <end position="67"/>
    </location>
</feature>
<dbReference type="PANTHER" id="PTHR36332">
    <property type="entry name" value="STRESS RESPONSE PROTEIN"/>
    <property type="match status" value="1"/>
</dbReference>
<accession>A0AAW1QYI9</accession>
<dbReference type="Gene3D" id="3.30.160.60">
    <property type="entry name" value="Classic Zinc Finger"/>
    <property type="match status" value="1"/>
</dbReference>
<dbReference type="SUPFAM" id="SSF57667">
    <property type="entry name" value="beta-beta-alpha zinc fingers"/>
    <property type="match status" value="1"/>
</dbReference>
<feature type="compositionally biased region" description="Basic residues" evidence="1">
    <location>
        <begin position="257"/>
        <end position="267"/>
    </location>
</feature>
<feature type="compositionally biased region" description="Basic residues" evidence="1">
    <location>
        <begin position="197"/>
        <end position="206"/>
    </location>
</feature>
<proteinExistence type="predicted"/>
<dbReference type="AlphaFoldDB" id="A0AAW1QYI9"/>
<dbReference type="InterPro" id="IPR036236">
    <property type="entry name" value="Znf_C2H2_sf"/>
</dbReference>
<dbReference type="PANTHER" id="PTHR36332:SF1">
    <property type="entry name" value="STRESS RESPONSE PROTEIN"/>
    <property type="match status" value="1"/>
</dbReference>
<gene>
    <name evidence="2" type="ORF">WJX74_006519</name>
</gene>
<dbReference type="Proteomes" id="UP001438707">
    <property type="component" value="Unassembled WGS sequence"/>
</dbReference>
<dbReference type="EMBL" id="JALJOS010000021">
    <property type="protein sequence ID" value="KAK9826296.1"/>
    <property type="molecule type" value="Genomic_DNA"/>
</dbReference>
<feature type="compositionally biased region" description="Basic and acidic residues" evidence="1">
    <location>
        <begin position="1"/>
        <end position="14"/>
    </location>
</feature>
<comment type="caution">
    <text evidence="2">The sequence shown here is derived from an EMBL/GenBank/DDBJ whole genome shotgun (WGS) entry which is preliminary data.</text>
</comment>
<feature type="compositionally biased region" description="Polar residues" evidence="1">
    <location>
        <begin position="42"/>
        <end position="51"/>
    </location>
</feature>
<feature type="region of interest" description="Disordered" evidence="1">
    <location>
        <begin position="1"/>
        <end position="89"/>
    </location>
</feature>
<feature type="compositionally biased region" description="Polar residues" evidence="1">
    <location>
        <begin position="234"/>
        <end position="251"/>
    </location>
</feature>
<evidence type="ECO:0000256" key="1">
    <source>
        <dbReference type="SAM" id="MobiDB-lite"/>
    </source>
</evidence>
<protein>
    <submittedName>
        <fullName evidence="2">Uncharacterized protein</fullName>
    </submittedName>
</protein>
<name>A0AAW1QYI9_9CHLO</name>